<proteinExistence type="predicted"/>
<dbReference type="EMBL" id="JACTNZ010000009">
    <property type="protein sequence ID" value="KAG5532737.1"/>
    <property type="molecule type" value="Genomic_DNA"/>
</dbReference>
<dbReference type="InterPro" id="IPR012337">
    <property type="entry name" value="RNaseH-like_sf"/>
</dbReference>
<name>A0AAV6IV86_9ERIC</name>
<sequence length="290" mass="32974">MFYASGLAFNLARSPYFRKYSLTLANSRLAGYIPPSYNRLRTTLLSQEKEHINRLLQPVKDTWKKRGVSLVSDGRSDRKRRSLINIMAASTGGAMFIKAIDASGNTKDAEYVANLFLQVIKDLGEANVVQIVTDNASNYKAAGLTIEAKYPHVFWTPCVVHSLNLALKSICEPGEKTPQYAQCKWISDLIKQVQDIRNFVLNHGKANYIFNHYFNLKLLSVAETRFASSFIMAKRLREVKTSLEKMVMDASWKTYRADGNTLAETKAREVKKCIVDDTFWDQLDYLLSFT</sequence>
<reference evidence="2" key="1">
    <citation type="submission" date="2020-08" db="EMBL/GenBank/DDBJ databases">
        <title>Plant Genome Project.</title>
        <authorList>
            <person name="Zhang R.-G."/>
        </authorList>
    </citation>
    <scope>NUCLEOTIDE SEQUENCE</scope>
    <source>
        <strain evidence="2">WSP0</strain>
        <tissue evidence="2">Leaf</tissue>
    </source>
</reference>
<evidence type="ECO:0000259" key="1">
    <source>
        <dbReference type="Pfam" id="PF04937"/>
    </source>
</evidence>
<evidence type="ECO:0000313" key="2">
    <source>
        <dbReference type="EMBL" id="KAG5532737.1"/>
    </source>
</evidence>
<protein>
    <recommendedName>
        <fullName evidence="1">DUF659 domain-containing protein</fullName>
    </recommendedName>
</protein>
<gene>
    <name evidence="2" type="ORF">RHGRI_027141</name>
</gene>
<dbReference type="PANTHER" id="PTHR32166:SF81">
    <property type="entry name" value="OS06G0658400 PROTEIN"/>
    <property type="match status" value="1"/>
</dbReference>
<feature type="domain" description="DUF659" evidence="1">
    <location>
        <begin position="35"/>
        <end position="196"/>
    </location>
</feature>
<organism evidence="2 3">
    <name type="scientific">Rhododendron griersonianum</name>
    <dbReference type="NCBI Taxonomy" id="479676"/>
    <lineage>
        <taxon>Eukaryota</taxon>
        <taxon>Viridiplantae</taxon>
        <taxon>Streptophyta</taxon>
        <taxon>Embryophyta</taxon>
        <taxon>Tracheophyta</taxon>
        <taxon>Spermatophyta</taxon>
        <taxon>Magnoliopsida</taxon>
        <taxon>eudicotyledons</taxon>
        <taxon>Gunneridae</taxon>
        <taxon>Pentapetalae</taxon>
        <taxon>asterids</taxon>
        <taxon>Ericales</taxon>
        <taxon>Ericaceae</taxon>
        <taxon>Ericoideae</taxon>
        <taxon>Rhodoreae</taxon>
        <taxon>Rhododendron</taxon>
    </lineage>
</organism>
<dbReference type="Pfam" id="PF04937">
    <property type="entry name" value="DUF659"/>
    <property type="match status" value="1"/>
</dbReference>
<dbReference type="Proteomes" id="UP000823749">
    <property type="component" value="Chromosome 9"/>
</dbReference>
<dbReference type="InterPro" id="IPR007021">
    <property type="entry name" value="DUF659"/>
</dbReference>
<evidence type="ECO:0000313" key="3">
    <source>
        <dbReference type="Proteomes" id="UP000823749"/>
    </source>
</evidence>
<accession>A0AAV6IV86</accession>
<dbReference type="AlphaFoldDB" id="A0AAV6IV86"/>
<keyword evidence="3" id="KW-1185">Reference proteome</keyword>
<comment type="caution">
    <text evidence="2">The sequence shown here is derived from an EMBL/GenBank/DDBJ whole genome shotgun (WGS) entry which is preliminary data.</text>
</comment>
<dbReference type="SUPFAM" id="SSF53098">
    <property type="entry name" value="Ribonuclease H-like"/>
    <property type="match status" value="1"/>
</dbReference>
<dbReference type="PANTHER" id="PTHR32166">
    <property type="entry name" value="OSJNBA0013A04.12 PROTEIN"/>
    <property type="match status" value="1"/>
</dbReference>